<keyword evidence="1" id="KW-0540">Nuclease</keyword>
<feature type="compositionally biased region" description="Polar residues" evidence="7">
    <location>
        <begin position="18"/>
        <end position="42"/>
    </location>
</feature>
<dbReference type="GO" id="GO:0005634">
    <property type="term" value="C:nucleus"/>
    <property type="evidence" value="ECO:0007669"/>
    <property type="project" value="TreeGrafter"/>
</dbReference>
<dbReference type="Proteomes" id="UP000291116">
    <property type="component" value="Unassembled WGS sequence"/>
</dbReference>
<keyword evidence="3" id="KW-0456">Lyase</keyword>
<dbReference type="PANTHER" id="PTHR13522">
    <property type="entry name" value="U6 SNRNA PHOSPHODIESTERASE 1"/>
    <property type="match status" value="1"/>
</dbReference>
<dbReference type="InterPro" id="IPR027521">
    <property type="entry name" value="Usb1"/>
</dbReference>
<dbReference type="EMBL" id="CAACVS010000181">
    <property type="protein sequence ID" value="VEU38699.1"/>
    <property type="molecule type" value="Genomic_DNA"/>
</dbReference>
<dbReference type="AlphaFoldDB" id="A0A448Z9L4"/>
<evidence type="ECO:0000313" key="9">
    <source>
        <dbReference type="Proteomes" id="UP000291116"/>
    </source>
</evidence>
<keyword evidence="4" id="KW-0539">Nucleus</keyword>
<evidence type="ECO:0000256" key="6">
    <source>
        <dbReference type="ARBA" id="ARBA00030030"/>
    </source>
</evidence>
<feature type="region of interest" description="Disordered" evidence="7">
    <location>
        <begin position="8"/>
        <end position="54"/>
    </location>
</feature>
<dbReference type="Gene3D" id="3.90.1140.10">
    <property type="entry name" value="Cyclic phosphodiesterase"/>
    <property type="match status" value="1"/>
</dbReference>
<protein>
    <recommendedName>
        <fullName evidence="5">U6 snRNA phosphodiesterase 1</fullName>
    </recommendedName>
    <alternativeName>
        <fullName evidence="6">3'-5' RNA exonuclease USB1</fullName>
    </alternativeName>
</protein>
<dbReference type="OrthoDB" id="49151at2759"/>
<proteinExistence type="predicted"/>
<name>A0A448Z9L4_9STRA</name>
<evidence type="ECO:0000313" key="8">
    <source>
        <dbReference type="EMBL" id="VEU38699.1"/>
    </source>
</evidence>
<dbReference type="GO" id="GO:0000175">
    <property type="term" value="F:3'-5'-RNA exonuclease activity"/>
    <property type="evidence" value="ECO:0007669"/>
    <property type="project" value="TreeGrafter"/>
</dbReference>
<organism evidence="8 9">
    <name type="scientific">Pseudo-nitzschia multistriata</name>
    <dbReference type="NCBI Taxonomy" id="183589"/>
    <lineage>
        <taxon>Eukaryota</taxon>
        <taxon>Sar</taxon>
        <taxon>Stramenopiles</taxon>
        <taxon>Ochrophyta</taxon>
        <taxon>Bacillariophyta</taxon>
        <taxon>Bacillariophyceae</taxon>
        <taxon>Bacillariophycidae</taxon>
        <taxon>Bacillariales</taxon>
        <taxon>Bacillariaceae</taxon>
        <taxon>Pseudo-nitzschia</taxon>
    </lineage>
</organism>
<dbReference type="GO" id="GO:0034477">
    <property type="term" value="P:U6 snRNA 3'-end processing"/>
    <property type="evidence" value="ECO:0007669"/>
    <property type="project" value="InterPro"/>
</dbReference>
<evidence type="ECO:0000256" key="5">
    <source>
        <dbReference type="ARBA" id="ARBA00029543"/>
    </source>
</evidence>
<reference evidence="8 9" key="1">
    <citation type="submission" date="2019-01" db="EMBL/GenBank/DDBJ databases">
        <authorList>
            <person name="Ferrante I. M."/>
        </authorList>
    </citation>
    <scope>NUCLEOTIDE SEQUENCE [LARGE SCALE GENOMIC DNA]</scope>
    <source>
        <strain evidence="8 9">B856</strain>
    </source>
</reference>
<dbReference type="PANTHER" id="PTHR13522:SF3">
    <property type="entry name" value="U6 SNRNA PHOSPHODIESTERASE 1"/>
    <property type="match status" value="1"/>
</dbReference>
<evidence type="ECO:0000256" key="4">
    <source>
        <dbReference type="ARBA" id="ARBA00023242"/>
    </source>
</evidence>
<dbReference type="GO" id="GO:0016829">
    <property type="term" value="F:lyase activity"/>
    <property type="evidence" value="ECO:0007669"/>
    <property type="project" value="UniProtKB-KW"/>
</dbReference>
<evidence type="ECO:0000256" key="3">
    <source>
        <dbReference type="ARBA" id="ARBA00023239"/>
    </source>
</evidence>
<evidence type="ECO:0000256" key="2">
    <source>
        <dbReference type="ARBA" id="ARBA00022801"/>
    </source>
</evidence>
<accession>A0A448Z9L4</accession>
<evidence type="ECO:0000256" key="1">
    <source>
        <dbReference type="ARBA" id="ARBA00022722"/>
    </source>
</evidence>
<evidence type="ECO:0000256" key="7">
    <source>
        <dbReference type="SAM" id="MobiDB-lite"/>
    </source>
</evidence>
<gene>
    <name evidence="8" type="ORF">PSNMU_V1.4_AUG-EV-PASAV3_0055390</name>
</gene>
<keyword evidence="9" id="KW-1185">Reference proteome</keyword>
<dbReference type="Pfam" id="PF09749">
    <property type="entry name" value="HVSL"/>
    <property type="match status" value="1"/>
</dbReference>
<keyword evidence="2" id="KW-0378">Hydrolase</keyword>
<sequence>MDLIALIEDSTDDDSEIKSYSDTGDGNQNIDQTTNGEHNASSKIRRKRTDKVSHEGRAKVIRRGLIDVVSSSKARDSRVFSRSIPHRRGHWAGHVKIPILMASSPSENDDLEPLRKTKTRNVAALQNFLERRGISGTMIEHDNLHLSLSKHFSLQIANIEPFARRLGELLQNEPSTSLHVETMVEPCHESNLVHGEFVGEIIDDIVLLNEEKTRSFFCWRVRPNVTLLRIVAHVDAILKRYNQPVYYQPAHFHISFASFAGNIIESLNKTKGEYVHSRLDVDSERYFQSPSNNVVGASIIGSKNERGVGDDDDDDDDSEQTVYILPVHHVECTLGTTKEYIIPLRTCHPF</sequence>